<dbReference type="EMBL" id="CP000285">
    <property type="protein sequence ID" value="ABE58536.1"/>
    <property type="molecule type" value="Genomic_DNA"/>
</dbReference>
<dbReference type="Pfam" id="PF00196">
    <property type="entry name" value="GerE"/>
    <property type="match status" value="1"/>
</dbReference>
<dbReference type="GO" id="GO:0006355">
    <property type="term" value="P:regulation of DNA-templated transcription"/>
    <property type="evidence" value="ECO:0007669"/>
    <property type="project" value="InterPro"/>
</dbReference>
<dbReference type="STRING" id="290398.Csal_1180"/>
<dbReference type="InterPro" id="IPR036388">
    <property type="entry name" value="WH-like_DNA-bd_sf"/>
</dbReference>
<evidence type="ECO:0000256" key="2">
    <source>
        <dbReference type="ARBA" id="ARBA00023125"/>
    </source>
</evidence>
<evidence type="ECO:0000313" key="5">
    <source>
        <dbReference type="EMBL" id="ABE58536.1"/>
    </source>
</evidence>
<keyword evidence="1" id="KW-0805">Transcription regulation</keyword>
<dbReference type="GO" id="GO:0003677">
    <property type="term" value="F:DNA binding"/>
    <property type="evidence" value="ECO:0007669"/>
    <property type="project" value="UniProtKB-KW"/>
</dbReference>
<dbReference type="RefSeq" id="WP_011506482.1">
    <property type="nucleotide sequence ID" value="NC_007963.1"/>
</dbReference>
<dbReference type="Gene3D" id="1.10.10.10">
    <property type="entry name" value="Winged helix-like DNA-binding domain superfamily/Winged helix DNA-binding domain"/>
    <property type="match status" value="1"/>
</dbReference>
<dbReference type="PROSITE" id="PS00622">
    <property type="entry name" value="HTH_LUXR_1"/>
    <property type="match status" value="1"/>
</dbReference>
<dbReference type="PANTHER" id="PTHR44688:SF16">
    <property type="entry name" value="DNA-BINDING TRANSCRIPTIONAL ACTIVATOR DEVR_DOSR"/>
    <property type="match status" value="1"/>
</dbReference>
<protein>
    <submittedName>
        <fullName evidence="5">Transcriptional regulator, LuxR family</fullName>
    </submittedName>
</protein>
<sequence>MRDRVNQIQTNESWQKNLGVLIEHQRLRSFPVMLEAFLSTLCCFDTILLLTYKKSLRPILVHPSDPAEQSDTLRQYINHAYVLDPLFHAIKNTASPGIVRLADIMPDSFKSTEYYQTCYQNFGLVDEINLLIHLDDEVTCAITLGRKASLESISRIELNALQDFHPIISALMRQFWQTQSDEFLQYGRSDGPMKRALRTFASGVLTQREREITDLILRGFSSQAIADHLKISVGTVKVHRKNIHARLNTSTQAEIFTQFINHLSHLE</sequence>
<dbReference type="InterPro" id="IPR016032">
    <property type="entry name" value="Sig_transdc_resp-reg_C-effctor"/>
</dbReference>
<proteinExistence type="predicted"/>
<dbReference type="KEGG" id="csa:Csal_1180"/>
<evidence type="ECO:0000313" key="6">
    <source>
        <dbReference type="Proteomes" id="UP000000239"/>
    </source>
</evidence>
<feature type="domain" description="HTH luxR-type" evidence="4">
    <location>
        <begin position="198"/>
        <end position="263"/>
    </location>
</feature>
<accession>Q1QYC2</accession>
<keyword evidence="2" id="KW-0238">DNA-binding</keyword>
<dbReference type="SMART" id="SM00421">
    <property type="entry name" value="HTH_LUXR"/>
    <property type="match status" value="1"/>
</dbReference>
<evidence type="ECO:0000259" key="4">
    <source>
        <dbReference type="PROSITE" id="PS50043"/>
    </source>
</evidence>
<organism evidence="5 6">
    <name type="scientific">Chromohalobacter israelensis (strain ATCC BAA-138 / DSM 3043 / CIP 106854 / NCIMB 13768 / 1H11)</name>
    <name type="common">Chromohalobacter salexigens</name>
    <dbReference type="NCBI Taxonomy" id="290398"/>
    <lineage>
        <taxon>Bacteria</taxon>
        <taxon>Pseudomonadati</taxon>
        <taxon>Pseudomonadota</taxon>
        <taxon>Gammaproteobacteria</taxon>
        <taxon>Oceanospirillales</taxon>
        <taxon>Halomonadaceae</taxon>
        <taxon>Chromohalobacter</taxon>
    </lineage>
</organism>
<evidence type="ECO:0000256" key="1">
    <source>
        <dbReference type="ARBA" id="ARBA00023015"/>
    </source>
</evidence>
<dbReference type="CDD" id="cd06170">
    <property type="entry name" value="LuxR_C_like"/>
    <property type="match status" value="1"/>
</dbReference>
<evidence type="ECO:0000256" key="3">
    <source>
        <dbReference type="ARBA" id="ARBA00023163"/>
    </source>
</evidence>
<dbReference type="AlphaFoldDB" id="Q1QYC2"/>
<dbReference type="PRINTS" id="PR00038">
    <property type="entry name" value="HTHLUXR"/>
</dbReference>
<keyword evidence="6" id="KW-1185">Reference proteome</keyword>
<reference evidence="5 6" key="1">
    <citation type="journal article" date="2011" name="Stand. Genomic Sci.">
        <title>Complete genome sequence of the halophilic and highly halotolerant Chromohalobacter salexigens type strain (1H11(T)).</title>
        <authorList>
            <person name="Copeland A."/>
            <person name="O'Connor K."/>
            <person name="Lucas S."/>
            <person name="Lapidus A."/>
            <person name="Berry K.W."/>
            <person name="Detter J.C."/>
            <person name="Del Rio T.G."/>
            <person name="Hammon N."/>
            <person name="Dalin E."/>
            <person name="Tice H."/>
            <person name="Pitluck S."/>
            <person name="Bruce D."/>
            <person name="Goodwin L."/>
            <person name="Han C."/>
            <person name="Tapia R."/>
            <person name="Saunders E."/>
            <person name="Schmutz J."/>
            <person name="Brettin T."/>
            <person name="Larimer F."/>
            <person name="Land M."/>
            <person name="Hauser L."/>
            <person name="Vargas C."/>
            <person name="Nieto J.J."/>
            <person name="Kyrpides N.C."/>
            <person name="Ivanova N."/>
            <person name="Goker M."/>
            <person name="Klenk H.P."/>
            <person name="Csonka L.N."/>
            <person name="Woyke T."/>
        </authorList>
    </citation>
    <scope>NUCLEOTIDE SEQUENCE [LARGE SCALE GENOMIC DNA]</scope>
    <source>
        <strain evidence="6">ATCC BAA-138 / DSM 3043 / CIP 106854 / NCIMB 13768 / 1H11</strain>
    </source>
</reference>
<gene>
    <name evidence="5" type="ordered locus">Csal_1180</name>
</gene>
<dbReference type="Proteomes" id="UP000000239">
    <property type="component" value="Chromosome"/>
</dbReference>
<dbReference type="GeneID" id="95333925"/>
<dbReference type="HOGENOM" id="CLU_067793_0_0_6"/>
<dbReference type="SUPFAM" id="SSF46894">
    <property type="entry name" value="C-terminal effector domain of the bipartite response regulators"/>
    <property type="match status" value="1"/>
</dbReference>
<dbReference type="eggNOG" id="COG2197">
    <property type="taxonomic scope" value="Bacteria"/>
</dbReference>
<keyword evidence="3" id="KW-0804">Transcription</keyword>
<dbReference type="InterPro" id="IPR000792">
    <property type="entry name" value="Tscrpt_reg_LuxR_C"/>
</dbReference>
<dbReference type="PROSITE" id="PS50043">
    <property type="entry name" value="HTH_LUXR_2"/>
    <property type="match status" value="1"/>
</dbReference>
<dbReference type="OrthoDB" id="343383at2"/>
<name>Q1QYC2_CHRI1</name>
<dbReference type="PANTHER" id="PTHR44688">
    <property type="entry name" value="DNA-BINDING TRANSCRIPTIONAL ACTIVATOR DEVR_DOSR"/>
    <property type="match status" value="1"/>
</dbReference>